<protein>
    <submittedName>
        <fullName evidence="1">Uncharacterized protein</fullName>
    </submittedName>
</protein>
<organism evidence="1">
    <name type="scientific">marine sediment metagenome</name>
    <dbReference type="NCBI Taxonomy" id="412755"/>
    <lineage>
        <taxon>unclassified sequences</taxon>
        <taxon>metagenomes</taxon>
        <taxon>ecological metagenomes</taxon>
    </lineage>
</organism>
<evidence type="ECO:0000313" key="1">
    <source>
        <dbReference type="EMBL" id="GAI92475.1"/>
    </source>
</evidence>
<dbReference type="AlphaFoldDB" id="X1TY62"/>
<accession>X1TY62</accession>
<name>X1TY62_9ZZZZ</name>
<gene>
    <name evidence="1" type="ORF">S12H4_26798</name>
</gene>
<dbReference type="EMBL" id="BARW01015244">
    <property type="protein sequence ID" value="GAI92475.1"/>
    <property type="molecule type" value="Genomic_DNA"/>
</dbReference>
<comment type="caution">
    <text evidence="1">The sequence shown here is derived from an EMBL/GenBank/DDBJ whole genome shotgun (WGS) entry which is preliminary data.</text>
</comment>
<sequence length="98" mass="11157">MGSGNLEHLGREYRRVPEFSRDWKERPLAINTFPDGTICIASIPSGKGTDLMLGTKCEIYLYPDGTYSAEILKSWHIDPERQPVLKMAPPHSKLPWED</sequence>
<reference evidence="1" key="1">
    <citation type="journal article" date="2014" name="Front. Microbiol.">
        <title>High frequency of phylogenetically diverse reductive dehalogenase-homologous genes in deep subseafloor sedimentary metagenomes.</title>
        <authorList>
            <person name="Kawai M."/>
            <person name="Futagami T."/>
            <person name="Toyoda A."/>
            <person name="Takaki Y."/>
            <person name="Nishi S."/>
            <person name="Hori S."/>
            <person name="Arai W."/>
            <person name="Tsubouchi T."/>
            <person name="Morono Y."/>
            <person name="Uchiyama I."/>
            <person name="Ito T."/>
            <person name="Fujiyama A."/>
            <person name="Inagaki F."/>
            <person name="Takami H."/>
        </authorList>
    </citation>
    <scope>NUCLEOTIDE SEQUENCE</scope>
    <source>
        <strain evidence="1">Expedition CK06-06</strain>
    </source>
</reference>
<proteinExistence type="predicted"/>